<evidence type="ECO:0000313" key="1">
    <source>
        <dbReference type="EMBL" id="RSM85454.1"/>
    </source>
</evidence>
<name>A0A428ZBK4_KIBAR</name>
<evidence type="ECO:0000313" key="2">
    <source>
        <dbReference type="Proteomes" id="UP000287547"/>
    </source>
</evidence>
<proteinExistence type="predicted"/>
<dbReference type="AlphaFoldDB" id="A0A428ZBK4"/>
<protein>
    <submittedName>
        <fullName evidence="1">Uncharacterized protein</fullName>
    </submittedName>
</protein>
<dbReference type="OrthoDB" id="3682124at2"/>
<organism evidence="1 2">
    <name type="scientific">Kibdelosporangium aridum</name>
    <dbReference type="NCBI Taxonomy" id="2030"/>
    <lineage>
        <taxon>Bacteria</taxon>
        <taxon>Bacillati</taxon>
        <taxon>Actinomycetota</taxon>
        <taxon>Actinomycetes</taxon>
        <taxon>Pseudonocardiales</taxon>
        <taxon>Pseudonocardiaceae</taxon>
        <taxon>Kibdelosporangium</taxon>
    </lineage>
</organism>
<reference evidence="1 2" key="1">
    <citation type="submission" date="2018-05" db="EMBL/GenBank/DDBJ databases">
        <title>Evolution of GPA BGCs.</title>
        <authorList>
            <person name="Waglechner N."/>
            <person name="Wright G.D."/>
        </authorList>
    </citation>
    <scope>NUCLEOTIDE SEQUENCE [LARGE SCALE GENOMIC DNA]</scope>
    <source>
        <strain evidence="1 2">A82846</strain>
    </source>
</reference>
<accession>A0A428ZBK4</accession>
<comment type="caution">
    <text evidence="1">The sequence shown here is derived from an EMBL/GenBank/DDBJ whole genome shotgun (WGS) entry which is preliminary data.</text>
</comment>
<dbReference type="EMBL" id="QHKI01000012">
    <property type="protein sequence ID" value="RSM85454.1"/>
    <property type="molecule type" value="Genomic_DNA"/>
</dbReference>
<gene>
    <name evidence="1" type="ORF">DMH04_17005</name>
</gene>
<dbReference type="RefSeq" id="WP_051793698.1">
    <property type="nucleotide sequence ID" value="NZ_QHKI01000012.1"/>
</dbReference>
<sequence>MTPDGFFFRRDAETVFEATRFQQSVDEHRVRLVADNQELDWPCPPLGEPPAKRLHVITRNVTPAEFDSIVEPLKKLCAASVTTGNPVAWT</sequence>
<dbReference type="Proteomes" id="UP000287547">
    <property type="component" value="Unassembled WGS sequence"/>
</dbReference>